<feature type="signal peptide" evidence="1">
    <location>
        <begin position="1"/>
        <end position="27"/>
    </location>
</feature>
<accession>A0A077MDL1</accession>
<reference evidence="2 3" key="1">
    <citation type="journal article" date="2013" name="ISME J.">
        <title>A metabolic model for members of the genus Tetrasphaera involved in enhanced biological phosphorus removal.</title>
        <authorList>
            <person name="Kristiansen R."/>
            <person name="Nguyen H.T.T."/>
            <person name="Saunders A.M."/>
            <person name="Nielsen J.L."/>
            <person name="Wimmer R."/>
            <person name="Le V.Q."/>
            <person name="McIlroy S.J."/>
            <person name="Petrovski S."/>
            <person name="Seviour R.J."/>
            <person name="Calteau A."/>
            <person name="Nielsen K.L."/>
            <person name="Nielsen P.H."/>
        </authorList>
    </citation>
    <scope>NUCLEOTIDE SEQUENCE [LARGE SCALE GENOMIC DNA]</scope>
    <source>
        <strain evidence="2 3">Ben 74</strain>
    </source>
</reference>
<feature type="chain" id="PRO_5001721062" evidence="1">
    <location>
        <begin position="28"/>
        <end position="165"/>
    </location>
</feature>
<keyword evidence="1" id="KW-0732">Signal</keyword>
<evidence type="ECO:0000313" key="3">
    <source>
        <dbReference type="Proteomes" id="UP000035720"/>
    </source>
</evidence>
<dbReference type="OrthoDB" id="4838728at2"/>
<dbReference type="AlphaFoldDB" id="A0A077MDL1"/>
<organism evidence="2 3">
    <name type="scientific">Nostocoides jenkinsii Ben 74</name>
    <dbReference type="NCBI Taxonomy" id="1193518"/>
    <lineage>
        <taxon>Bacteria</taxon>
        <taxon>Bacillati</taxon>
        <taxon>Actinomycetota</taxon>
        <taxon>Actinomycetes</taxon>
        <taxon>Micrococcales</taxon>
        <taxon>Intrasporangiaceae</taxon>
        <taxon>Nostocoides</taxon>
    </lineage>
</organism>
<dbReference type="Gene3D" id="2.60.20.10">
    <property type="entry name" value="Crystallins"/>
    <property type="match status" value="1"/>
</dbReference>
<evidence type="ECO:0000256" key="1">
    <source>
        <dbReference type="SAM" id="SignalP"/>
    </source>
</evidence>
<proteinExistence type="predicted"/>
<dbReference type="EMBL" id="CAJC01000166">
    <property type="protein sequence ID" value="CCI54000.1"/>
    <property type="molecule type" value="Genomic_DNA"/>
</dbReference>
<dbReference type="Proteomes" id="UP000035720">
    <property type="component" value="Unassembled WGS sequence"/>
</dbReference>
<gene>
    <name evidence="2" type="ORF">BN13_540008</name>
</gene>
<comment type="caution">
    <text evidence="2">The sequence shown here is derived from an EMBL/GenBank/DDBJ whole genome shotgun (WGS) entry which is preliminary data.</text>
</comment>
<dbReference type="RefSeq" id="WP_048546405.1">
    <property type="nucleotide sequence ID" value="NZ_HF571038.1"/>
</dbReference>
<dbReference type="SUPFAM" id="SSF49695">
    <property type="entry name" value="gamma-Crystallin-like"/>
    <property type="match status" value="1"/>
</dbReference>
<dbReference type="InterPro" id="IPR011024">
    <property type="entry name" value="G_crystallin-like"/>
</dbReference>
<name>A0A077MDL1_9MICO</name>
<protein>
    <submittedName>
        <fullName evidence="2">Uncharacterized protein</fullName>
    </submittedName>
</protein>
<keyword evidence="3" id="KW-1185">Reference proteome</keyword>
<sequence>MISRLTAAAAMTAVAVPVALGMPTASAVGGEGIEAPAMSSSHCVGDLDGGEAACFTSAAEVAAWKAARPGWRVLVVFFDGGNFLGAKKELGGYHPCTASKLDTDYANAVMPFGWDNRVSSFVTMNGCDLLGYRQSYYAGGRFAGYLDRQAAMGTWSDAISSFKLS</sequence>
<evidence type="ECO:0000313" key="2">
    <source>
        <dbReference type="EMBL" id="CCI54000.1"/>
    </source>
</evidence>